<evidence type="ECO:0000313" key="2">
    <source>
        <dbReference type="Proteomes" id="UP000305524"/>
    </source>
</evidence>
<reference evidence="1 2" key="1">
    <citation type="journal article" date="2019" name="Environ. Microbiol.">
        <title>An active ?-lactamase is a part of an orchestrated cell wall stress resistance network of Bacillus subtilis and related rhizosphere species.</title>
        <authorList>
            <person name="Bucher T."/>
            <person name="Keren-Paz A."/>
            <person name="Hausser J."/>
            <person name="Olender T."/>
            <person name="Cytryn E."/>
            <person name="Kolodkin-Gal I."/>
        </authorList>
    </citation>
    <scope>NUCLEOTIDE SEQUENCE [LARGE SCALE GENOMIC DNA]</scope>
    <source>
        <strain evidence="1 2">I186</strain>
    </source>
</reference>
<organism evidence="1 2">
    <name type="scientific">Bacillus mycoides</name>
    <dbReference type="NCBI Taxonomy" id="1405"/>
    <lineage>
        <taxon>Bacteria</taxon>
        <taxon>Bacillati</taxon>
        <taxon>Bacillota</taxon>
        <taxon>Bacilli</taxon>
        <taxon>Bacillales</taxon>
        <taxon>Bacillaceae</taxon>
        <taxon>Bacillus</taxon>
        <taxon>Bacillus cereus group</taxon>
    </lineage>
</organism>
<evidence type="ECO:0000313" key="1">
    <source>
        <dbReference type="EMBL" id="TKI85577.1"/>
    </source>
</evidence>
<protein>
    <submittedName>
        <fullName evidence="1">Uncharacterized protein</fullName>
    </submittedName>
</protein>
<proteinExistence type="predicted"/>
<dbReference type="AlphaFoldDB" id="A0A4U3ACH0"/>
<dbReference type="Proteomes" id="UP000305524">
    <property type="component" value="Unassembled WGS sequence"/>
</dbReference>
<gene>
    <name evidence="1" type="ORF">FC701_09535</name>
</gene>
<sequence>MKAVRQVQLLVQVEQPKSSFLVCSAWRHAHTCRISECKEKGGRFFEWVSQKILSVPCMEKSPVRRYRRGISRNVDI</sequence>
<name>A0A4U3ACH0_BACMY</name>
<dbReference type="EMBL" id="SZOD01000184">
    <property type="protein sequence ID" value="TKI85577.1"/>
    <property type="molecule type" value="Genomic_DNA"/>
</dbReference>
<accession>A0A4U3ACH0</accession>
<comment type="caution">
    <text evidence="1">The sequence shown here is derived from an EMBL/GenBank/DDBJ whole genome shotgun (WGS) entry which is preliminary data.</text>
</comment>